<comment type="caution">
    <text evidence="6">The sequence shown here is derived from an EMBL/GenBank/DDBJ whole genome shotgun (WGS) entry which is preliminary data.</text>
</comment>
<feature type="region of interest" description="Disordered" evidence="4">
    <location>
        <begin position="335"/>
        <end position="354"/>
    </location>
</feature>
<dbReference type="STRING" id="1611254.A0A2G5VNJ5"/>
<name>A0A2G5VNJ5_9PELO</name>
<evidence type="ECO:0000313" key="6">
    <source>
        <dbReference type="EMBL" id="PIC53342.1"/>
    </source>
</evidence>
<evidence type="ECO:0000313" key="7">
    <source>
        <dbReference type="Proteomes" id="UP000230233"/>
    </source>
</evidence>
<dbReference type="AlphaFoldDB" id="A0A2G5VNJ5"/>
<dbReference type="InterPro" id="IPR002048">
    <property type="entry name" value="EF_hand_dom"/>
</dbReference>
<organism evidence="6 7">
    <name type="scientific">Caenorhabditis nigoni</name>
    <dbReference type="NCBI Taxonomy" id="1611254"/>
    <lineage>
        <taxon>Eukaryota</taxon>
        <taxon>Metazoa</taxon>
        <taxon>Ecdysozoa</taxon>
        <taxon>Nematoda</taxon>
        <taxon>Chromadorea</taxon>
        <taxon>Rhabditida</taxon>
        <taxon>Rhabditina</taxon>
        <taxon>Rhabditomorpha</taxon>
        <taxon>Rhabditoidea</taxon>
        <taxon>Rhabditidae</taxon>
        <taxon>Peloderinae</taxon>
        <taxon>Caenorhabditis</taxon>
    </lineage>
</organism>
<dbReference type="PROSITE" id="PS00018">
    <property type="entry name" value="EF_HAND_1"/>
    <property type="match status" value="1"/>
</dbReference>
<keyword evidence="3" id="KW-0106">Calcium</keyword>
<feature type="compositionally biased region" description="Low complexity" evidence="4">
    <location>
        <begin position="338"/>
        <end position="347"/>
    </location>
</feature>
<accession>A0A2G5VNJ5</accession>
<dbReference type="PANTHER" id="PTHR13025:SF6">
    <property type="entry name" value="EF-HAND DOMAIN-CONTAINING PROTEIN-RELATED"/>
    <property type="match status" value="1"/>
</dbReference>
<dbReference type="Gene3D" id="1.10.238.10">
    <property type="entry name" value="EF-hand"/>
    <property type="match status" value="1"/>
</dbReference>
<keyword evidence="2" id="KW-0677">Repeat</keyword>
<dbReference type="SUPFAM" id="SSF47473">
    <property type="entry name" value="EF-hand"/>
    <property type="match status" value="1"/>
</dbReference>
<dbReference type="OrthoDB" id="5885802at2759"/>
<dbReference type="Proteomes" id="UP000230233">
    <property type="component" value="Chromosome I"/>
</dbReference>
<dbReference type="InterPro" id="IPR011992">
    <property type="entry name" value="EF-hand-dom_pair"/>
</dbReference>
<dbReference type="InterPro" id="IPR018247">
    <property type="entry name" value="EF_Hand_1_Ca_BS"/>
</dbReference>
<dbReference type="SMART" id="SM00054">
    <property type="entry name" value="EFh"/>
    <property type="match status" value="1"/>
</dbReference>
<dbReference type="GO" id="GO:0005509">
    <property type="term" value="F:calcium ion binding"/>
    <property type="evidence" value="ECO:0007669"/>
    <property type="project" value="InterPro"/>
</dbReference>
<keyword evidence="7" id="KW-1185">Reference proteome</keyword>
<evidence type="ECO:0000256" key="4">
    <source>
        <dbReference type="SAM" id="MobiDB-lite"/>
    </source>
</evidence>
<dbReference type="EMBL" id="PDUG01000001">
    <property type="protein sequence ID" value="PIC53342.1"/>
    <property type="molecule type" value="Genomic_DNA"/>
</dbReference>
<dbReference type="PROSITE" id="PS50222">
    <property type="entry name" value="EF_HAND_2"/>
    <property type="match status" value="1"/>
</dbReference>
<feature type="region of interest" description="Disordered" evidence="4">
    <location>
        <begin position="302"/>
        <end position="328"/>
    </location>
</feature>
<evidence type="ECO:0000256" key="3">
    <source>
        <dbReference type="ARBA" id="ARBA00022837"/>
    </source>
</evidence>
<dbReference type="PANTHER" id="PTHR13025">
    <property type="entry name" value="EF-HAND DOMAIN-CONTAINING PROTEIN D"/>
    <property type="match status" value="1"/>
</dbReference>
<reference evidence="7" key="1">
    <citation type="submission" date="2017-10" db="EMBL/GenBank/DDBJ databases">
        <title>Rapid genome shrinkage in a self-fertile nematode reveals novel sperm competition proteins.</title>
        <authorList>
            <person name="Yin D."/>
            <person name="Schwarz E.M."/>
            <person name="Thomas C.G."/>
            <person name="Felde R.L."/>
            <person name="Korf I.F."/>
            <person name="Cutter A.D."/>
            <person name="Schartner C.M."/>
            <person name="Ralston E.J."/>
            <person name="Meyer B.J."/>
            <person name="Haag E.S."/>
        </authorList>
    </citation>
    <scope>NUCLEOTIDE SEQUENCE [LARGE SCALE GENOMIC DNA]</scope>
    <source>
        <strain evidence="7">JU1422</strain>
    </source>
</reference>
<keyword evidence="1" id="KW-0479">Metal-binding</keyword>
<dbReference type="InterPro" id="IPR040365">
    <property type="entry name" value="EFHD1/2"/>
</dbReference>
<protein>
    <recommendedName>
        <fullName evidence="5">EF-hand domain-containing protein</fullName>
    </recommendedName>
</protein>
<evidence type="ECO:0000256" key="1">
    <source>
        <dbReference type="ARBA" id="ARBA00022723"/>
    </source>
</evidence>
<evidence type="ECO:0000259" key="5">
    <source>
        <dbReference type="PROSITE" id="PS50222"/>
    </source>
</evidence>
<proteinExistence type="predicted"/>
<sequence length="367" mass="42192">MSNISNQGFSNLSRDSGVYAFKIPSRRGSSTIELIVEKMPTVHEEARALDVEIPLEFRGRKYQNLLSKYVPGSLNVPELEGWRKTMIQLLHNMNYHIAPNPRNYILEEFKEFSRQQIEFFIDIYYSFKNAKSRFMGFKEFRYFMDTMKHVDTMTLVDIFDRADTDQDGELSAEEFLQLFRLSNNLEYSGSLSALRDIAHSVHADIKEDQNEPNTCSQCVKIVSDEDVLELTQWTATEDYYRWREEAFGRQDERTFFATSKVLMAQANDKDAGTKKELSFLLTLKIEKSRGLEATVVGFPDLNGSTEEKMNIPTDSIPPEETSKKKSGLLSRAKSWFHSKNNPKASKSSSHDEFHSTALKKVSFISGI</sequence>
<evidence type="ECO:0000256" key="2">
    <source>
        <dbReference type="ARBA" id="ARBA00022737"/>
    </source>
</evidence>
<gene>
    <name evidence="6" type="primary">Cnig_chr_I.g3082</name>
    <name evidence="6" type="ORF">B9Z55_003082</name>
</gene>
<feature type="domain" description="EF-hand" evidence="5">
    <location>
        <begin position="150"/>
        <end position="185"/>
    </location>
</feature>